<protein>
    <submittedName>
        <fullName evidence="1">Uncharacterized protein</fullName>
    </submittedName>
</protein>
<proteinExistence type="predicted"/>
<sequence>METSSCLLDKFIVDFSYQKVTEISRMTKQVQNNIKILFVCHGNTLRGVPIGLNVYSRENERETSWTNFLKIK</sequence>
<organism evidence="1">
    <name type="scientific">Enterocloster bolteae</name>
    <dbReference type="NCBI Taxonomy" id="208479"/>
    <lineage>
        <taxon>Bacteria</taxon>
        <taxon>Bacillati</taxon>
        <taxon>Bacillota</taxon>
        <taxon>Clostridia</taxon>
        <taxon>Lachnospirales</taxon>
        <taxon>Lachnospiraceae</taxon>
        <taxon>Enterocloster</taxon>
    </lineage>
</organism>
<accession>A0A6N2XT41</accession>
<evidence type="ECO:0000313" key="1">
    <source>
        <dbReference type="EMBL" id="VYT57649.1"/>
    </source>
</evidence>
<reference evidence="1" key="1">
    <citation type="submission" date="2019-11" db="EMBL/GenBank/DDBJ databases">
        <authorList>
            <person name="Feng L."/>
        </authorList>
    </citation>
    <scope>NUCLEOTIDE SEQUENCE</scope>
    <source>
        <strain evidence="1">CbolteaeLFYP116</strain>
    </source>
</reference>
<dbReference type="AlphaFoldDB" id="A0A6N2XT41"/>
<gene>
    <name evidence="1" type="ORF">CBLFYP116_00713</name>
</gene>
<dbReference type="EMBL" id="CACRTF010000032">
    <property type="protein sequence ID" value="VYT57649.1"/>
    <property type="molecule type" value="Genomic_DNA"/>
</dbReference>
<name>A0A6N2XT41_9FIRM</name>